<feature type="domain" description="RNA polymerase sigma-70 region 2" evidence="5">
    <location>
        <begin position="46"/>
        <end position="111"/>
    </location>
</feature>
<evidence type="ECO:0000256" key="2">
    <source>
        <dbReference type="ARBA" id="ARBA00023015"/>
    </source>
</evidence>
<feature type="domain" description="RNA polymerase sigma factor 70 region 4 type 2" evidence="6">
    <location>
        <begin position="142"/>
        <end position="189"/>
    </location>
</feature>
<dbReference type="EMBL" id="CP046401">
    <property type="protein sequence ID" value="QGY46210.1"/>
    <property type="molecule type" value="Genomic_DNA"/>
</dbReference>
<dbReference type="InterPro" id="IPR036388">
    <property type="entry name" value="WH-like_DNA-bd_sf"/>
</dbReference>
<gene>
    <name evidence="7" type="ORF">GM418_21855</name>
</gene>
<dbReference type="InterPro" id="IPR014284">
    <property type="entry name" value="RNA_pol_sigma-70_dom"/>
</dbReference>
<dbReference type="NCBIfam" id="TIGR02937">
    <property type="entry name" value="sigma70-ECF"/>
    <property type="match status" value="1"/>
</dbReference>
<reference evidence="7 8" key="1">
    <citation type="submission" date="2019-11" db="EMBL/GenBank/DDBJ databases">
        <authorList>
            <person name="Zheng R.K."/>
            <person name="Sun C.M."/>
        </authorList>
    </citation>
    <scope>NUCLEOTIDE SEQUENCE [LARGE SCALE GENOMIC DNA]</scope>
    <source>
        <strain evidence="7 8">WC007</strain>
    </source>
</reference>
<dbReference type="Pfam" id="PF04542">
    <property type="entry name" value="Sigma70_r2"/>
    <property type="match status" value="1"/>
</dbReference>
<name>A0A6I6JYI8_9BACT</name>
<dbReference type="Pfam" id="PF08281">
    <property type="entry name" value="Sigma70_r4_2"/>
    <property type="match status" value="1"/>
</dbReference>
<dbReference type="GO" id="GO:0016987">
    <property type="term" value="F:sigma factor activity"/>
    <property type="evidence" value="ECO:0007669"/>
    <property type="project" value="UniProtKB-KW"/>
</dbReference>
<dbReference type="GO" id="GO:0006352">
    <property type="term" value="P:DNA-templated transcription initiation"/>
    <property type="evidence" value="ECO:0007669"/>
    <property type="project" value="InterPro"/>
</dbReference>
<dbReference type="Proteomes" id="UP000428260">
    <property type="component" value="Chromosome"/>
</dbReference>
<evidence type="ECO:0000256" key="4">
    <source>
        <dbReference type="ARBA" id="ARBA00023163"/>
    </source>
</evidence>
<accession>A0A6I6JYI8</accession>
<comment type="similarity">
    <text evidence="1">Belongs to the sigma-70 factor family. ECF subfamily.</text>
</comment>
<sequence length="212" mass="25388">MSCSKSYLVNWKYEQYSTYLFLFQKVTDTELFKKLTSGNKKAFDQLFLRYYKNMCRFSLTFVHDTNDSEEVVQKFFVRLWENRKKLEDPEDIKAFLFKSVYYESMKLIRQKNTRKKYLSEYLANFKLTQEEPEDYSTITPYLNKAIQKLPERCRQIFILNKLEGLTQKEIAEYLGISIKTVENQVAIAISKLREEVKPFLHLIPATLLFIIL</sequence>
<dbReference type="InterPro" id="IPR014327">
    <property type="entry name" value="RNA_pol_sigma70_bacteroid"/>
</dbReference>
<keyword evidence="2" id="KW-0805">Transcription regulation</keyword>
<protein>
    <submittedName>
        <fullName evidence="7">RNA polymerase sigma-70 factor</fullName>
    </submittedName>
</protein>
<dbReference type="SUPFAM" id="SSF88946">
    <property type="entry name" value="Sigma2 domain of RNA polymerase sigma factors"/>
    <property type="match status" value="1"/>
</dbReference>
<dbReference type="InterPro" id="IPR013325">
    <property type="entry name" value="RNA_pol_sigma_r2"/>
</dbReference>
<evidence type="ECO:0000256" key="1">
    <source>
        <dbReference type="ARBA" id="ARBA00010641"/>
    </source>
</evidence>
<dbReference type="PANTHER" id="PTHR43133:SF46">
    <property type="entry name" value="RNA POLYMERASE SIGMA-70 FACTOR ECF SUBFAMILY"/>
    <property type="match status" value="1"/>
</dbReference>
<keyword evidence="3" id="KW-0731">Sigma factor</keyword>
<evidence type="ECO:0000313" key="7">
    <source>
        <dbReference type="EMBL" id="QGY46210.1"/>
    </source>
</evidence>
<dbReference type="InterPro" id="IPR013324">
    <property type="entry name" value="RNA_pol_sigma_r3/r4-like"/>
</dbReference>
<dbReference type="InterPro" id="IPR007627">
    <property type="entry name" value="RNA_pol_sigma70_r2"/>
</dbReference>
<organism evidence="7 8">
    <name type="scientific">Maribellus comscasis</name>
    <dbReference type="NCBI Taxonomy" id="2681766"/>
    <lineage>
        <taxon>Bacteria</taxon>
        <taxon>Pseudomonadati</taxon>
        <taxon>Bacteroidota</taxon>
        <taxon>Bacteroidia</taxon>
        <taxon>Marinilabiliales</taxon>
        <taxon>Prolixibacteraceae</taxon>
        <taxon>Maribellus</taxon>
    </lineage>
</organism>
<dbReference type="AlphaFoldDB" id="A0A6I6JYI8"/>
<dbReference type="NCBIfam" id="TIGR02985">
    <property type="entry name" value="Sig70_bacteroi1"/>
    <property type="match status" value="1"/>
</dbReference>
<evidence type="ECO:0000313" key="8">
    <source>
        <dbReference type="Proteomes" id="UP000428260"/>
    </source>
</evidence>
<keyword evidence="8" id="KW-1185">Reference proteome</keyword>
<evidence type="ECO:0000259" key="6">
    <source>
        <dbReference type="Pfam" id="PF08281"/>
    </source>
</evidence>
<dbReference type="CDD" id="cd06171">
    <property type="entry name" value="Sigma70_r4"/>
    <property type="match status" value="1"/>
</dbReference>
<evidence type="ECO:0000256" key="3">
    <source>
        <dbReference type="ARBA" id="ARBA00023082"/>
    </source>
</evidence>
<dbReference type="Gene3D" id="1.10.10.10">
    <property type="entry name" value="Winged helix-like DNA-binding domain superfamily/Winged helix DNA-binding domain"/>
    <property type="match status" value="1"/>
</dbReference>
<dbReference type="InterPro" id="IPR013249">
    <property type="entry name" value="RNA_pol_sigma70_r4_t2"/>
</dbReference>
<evidence type="ECO:0000259" key="5">
    <source>
        <dbReference type="Pfam" id="PF04542"/>
    </source>
</evidence>
<dbReference type="PANTHER" id="PTHR43133">
    <property type="entry name" value="RNA POLYMERASE ECF-TYPE SIGMA FACTO"/>
    <property type="match status" value="1"/>
</dbReference>
<proteinExistence type="inferred from homology"/>
<dbReference type="SUPFAM" id="SSF88659">
    <property type="entry name" value="Sigma3 and sigma4 domains of RNA polymerase sigma factors"/>
    <property type="match status" value="1"/>
</dbReference>
<dbReference type="GO" id="GO:0003677">
    <property type="term" value="F:DNA binding"/>
    <property type="evidence" value="ECO:0007669"/>
    <property type="project" value="InterPro"/>
</dbReference>
<dbReference type="Gene3D" id="1.10.1740.10">
    <property type="match status" value="1"/>
</dbReference>
<dbReference type="KEGG" id="mcos:GM418_21855"/>
<dbReference type="InterPro" id="IPR039425">
    <property type="entry name" value="RNA_pol_sigma-70-like"/>
</dbReference>
<keyword evidence="4" id="KW-0804">Transcription</keyword>